<dbReference type="InterPro" id="IPR013762">
    <property type="entry name" value="Integrase-like_cat_sf"/>
</dbReference>
<proteinExistence type="predicted"/>
<sequence>MLREIDEGLSLGVGSPLKPSGVLPEAKSKAQVNREMEVFHLTKAHRNFLSVEANPETCLTLLRQEVRLGRMTEMSLDEAQKNPNRLYARMALLRKGDGSHRLIEDHTASSLNGSCQLTETCSLPRACDISAVLWDLFESDGRSGEAAAACGCHGPAPQPDEEDDFLLFKYDITGAYKYLFLAESERPRTSARLSQEVFESKALPFGAAVSPYQWFHDDIRAGIRDLLAEFDDKRRVEAPKLEALGELIFATQLTRQLKGYLQPLYALLNTFERKKAGRPLGTIKLSEDSKSLKAIRFWLQVVRRPRAPTSPKPAVESHKLLFGASDASVDFLAGWISDGLHGRWFRLSTDDPAVRSWVRRYGNSSDQSPSHRDIALGDLNTAYIKSKENWLADRLSRGLGVDLGRMLCPVGEEATPTVFPEWSGSNRPKRGQVRSLIDRTGRENAKRYAADFAQSGLADSTNELYDRTVNFYKQVVGSTCFSLTVPVFQLFVWALVKCQYACSSVKSSAAGLRSRNKTFVFDLSSSEAFRVSHVLRAAEKARGDRPVREMQPLRRSEVFDVFRRWPPRCDLYSAVILAGIFGLLRADELLAVEWCDLSLKSVVQGESRLDLLEVRIRRSKTDQVAAGQMAYIACTSSAMQSLDMGQALAAKGPLLGARGVRWMYSGAASPRAPLWARSSPWCTATSRGRSGKD</sequence>
<dbReference type="GO" id="GO:0006310">
    <property type="term" value="P:DNA recombination"/>
    <property type="evidence" value="ECO:0007669"/>
    <property type="project" value="InterPro"/>
</dbReference>
<organism evidence="1 2">
    <name type="scientific">Perkinsus olseni</name>
    <name type="common">Perkinsus atlanticus</name>
    <dbReference type="NCBI Taxonomy" id="32597"/>
    <lineage>
        <taxon>Eukaryota</taxon>
        <taxon>Sar</taxon>
        <taxon>Alveolata</taxon>
        <taxon>Perkinsozoa</taxon>
        <taxon>Perkinsea</taxon>
        <taxon>Perkinsida</taxon>
        <taxon>Perkinsidae</taxon>
        <taxon>Perkinsus</taxon>
    </lineage>
</organism>
<evidence type="ECO:0000313" key="2">
    <source>
        <dbReference type="Proteomes" id="UP000541610"/>
    </source>
</evidence>
<protein>
    <recommendedName>
        <fullName evidence="3">Tyr recombinase domain-containing protein</fullName>
    </recommendedName>
</protein>
<evidence type="ECO:0000313" key="1">
    <source>
        <dbReference type="EMBL" id="KAF4686691.1"/>
    </source>
</evidence>
<gene>
    <name evidence="1" type="ORF">FOZ60_004970</name>
</gene>
<dbReference type="GO" id="GO:0003677">
    <property type="term" value="F:DNA binding"/>
    <property type="evidence" value="ECO:0007669"/>
    <property type="project" value="InterPro"/>
</dbReference>
<dbReference type="Proteomes" id="UP000541610">
    <property type="component" value="Unassembled WGS sequence"/>
</dbReference>
<dbReference type="GO" id="GO:0015074">
    <property type="term" value="P:DNA integration"/>
    <property type="evidence" value="ECO:0007669"/>
    <property type="project" value="InterPro"/>
</dbReference>
<dbReference type="OrthoDB" id="445734at2759"/>
<dbReference type="EMBL" id="JABANP010000212">
    <property type="protein sequence ID" value="KAF4686691.1"/>
    <property type="molecule type" value="Genomic_DNA"/>
</dbReference>
<comment type="caution">
    <text evidence="1">The sequence shown here is derived from an EMBL/GenBank/DDBJ whole genome shotgun (WGS) entry which is preliminary data.</text>
</comment>
<name>A0A7J6NUG3_PEROL</name>
<dbReference type="AlphaFoldDB" id="A0A7J6NUG3"/>
<dbReference type="Gene3D" id="1.10.443.10">
    <property type="entry name" value="Intergrase catalytic core"/>
    <property type="match status" value="1"/>
</dbReference>
<accession>A0A7J6NUG3</accession>
<evidence type="ECO:0008006" key="3">
    <source>
        <dbReference type="Google" id="ProtNLM"/>
    </source>
</evidence>
<reference evidence="1 2" key="1">
    <citation type="submission" date="2020-04" db="EMBL/GenBank/DDBJ databases">
        <title>Perkinsus olseni comparative genomics.</title>
        <authorList>
            <person name="Bogema D.R."/>
        </authorList>
    </citation>
    <scope>NUCLEOTIDE SEQUENCE [LARGE SCALE GENOMIC DNA]</scope>
    <source>
        <strain evidence="1">00978-12</strain>
    </source>
</reference>